<dbReference type="GO" id="GO:0003700">
    <property type="term" value="F:DNA-binding transcription factor activity"/>
    <property type="evidence" value="ECO:0007669"/>
    <property type="project" value="InterPro"/>
</dbReference>
<keyword evidence="5" id="KW-0539">Nucleus</keyword>
<dbReference type="CDD" id="cd00167">
    <property type="entry name" value="SANT"/>
    <property type="match status" value="1"/>
</dbReference>
<feature type="region of interest" description="Disordered" evidence="6">
    <location>
        <begin position="71"/>
        <end position="160"/>
    </location>
</feature>
<dbReference type="InterPro" id="IPR001005">
    <property type="entry name" value="SANT/Myb"/>
</dbReference>
<feature type="compositionally biased region" description="Basic residues" evidence="6">
    <location>
        <begin position="141"/>
        <end position="151"/>
    </location>
</feature>
<keyword evidence="9" id="KW-1185">Reference proteome</keyword>
<keyword evidence="2" id="KW-0805">Transcription regulation</keyword>
<feature type="domain" description="WRKY" evidence="7">
    <location>
        <begin position="164"/>
        <end position="216"/>
    </location>
</feature>
<sequence length="360" mass="40222">MSADDRDLYFHDDFFYAERDLSLLSGEMPSGAAIGTLQPLSPIMSFDDYLKLDAFDPGELASPELVADGAVNSTNNLTPSTGCGGGTSPASPRSSVPSSSTEAAGEEDTSRRKKDHLKQEKEEIEKDQKLQSKADNDKSKTLSKPKKRGEKRRREPRFAFMTKSEVDHLEDGYRWRKYGQKAVKNSPFPRSYYRCTSQTCLVKKTVERSSQDPAIVSIEHISQEMTSSSVSSSWTAKQNKMFENALAVYDKDTPERWHNVAFAVGGKTVEEVKRHYELLVADIRRIEKGHMPYANYLSSGRRGILSFLPIIHCSLSALLPFSYACILDLELSPNAPNSSYWIPKLQGNLGFNRKVEVSAA</sequence>
<dbReference type="PROSITE" id="PS50811">
    <property type="entry name" value="WRKY"/>
    <property type="match status" value="1"/>
</dbReference>
<dbReference type="OrthoDB" id="1936515at2759"/>
<evidence type="ECO:0000256" key="5">
    <source>
        <dbReference type="ARBA" id="ARBA00023242"/>
    </source>
</evidence>
<evidence type="ECO:0000313" key="8">
    <source>
        <dbReference type="EMBL" id="URD84935.1"/>
    </source>
</evidence>
<dbReference type="FunFam" id="2.20.25.80:FF:000003">
    <property type="entry name" value="WRKY transcription factor 57"/>
    <property type="match status" value="1"/>
</dbReference>
<dbReference type="InterPro" id="IPR003657">
    <property type="entry name" value="WRKY_dom"/>
</dbReference>
<accession>A0A9E7EY75</accession>
<dbReference type="SMART" id="SM00717">
    <property type="entry name" value="SANT"/>
    <property type="match status" value="1"/>
</dbReference>
<dbReference type="FunFam" id="1.10.10.60:FF:000154">
    <property type="entry name" value="Transcription factor SRM1"/>
    <property type="match status" value="1"/>
</dbReference>
<dbReference type="SUPFAM" id="SSF118290">
    <property type="entry name" value="WRKY DNA-binding domain"/>
    <property type="match status" value="1"/>
</dbReference>
<evidence type="ECO:0000313" key="9">
    <source>
        <dbReference type="Proteomes" id="UP001055439"/>
    </source>
</evidence>
<dbReference type="PANTHER" id="PTHR31221:SF350">
    <property type="entry name" value="WRKY TRANSCRIPTION FACTOR 48-RELATED"/>
    <property type="match status" value="1"/>
</dbReference>
<gene>
    <name evidence="8" type="ORF">MUK42_28789</name>
</gene>
<dbReference type="GO" id="GO:0043565">
    <property type="term" value="F:sequence-specific DNA binding"/>
    <property type="evidence" value="ECO:0007669"/>
    <property type="project" value="InterPro"/>
</dbReference>
<proteinExistence type="predicted"/>
<dbReference type="GO" id="GO:0005634">
    <property type="term" value="C:nucleus"/>
    <property type="evidence" value="ECO:0007669"/>
    <property type="project" value="UniProtKB-SubCell"/>
</dbReference>
<dbReference type="Proteomes" id="UP001055439">
    <property type="component" value="Chromosome 2"/>
</dbReference>
<feature type="compositionally biased region" description="Basic and acidic residues" evidence="6">
    <location>
        <begin position="117"/>
        <end position="140"/>
    </location>
</feature>
<evidence type="ECO:0000256" key="3">
    <source>
        <dbReference type="ARBA" id="ARBA00023125"/>
    </source>
</evidence>
<evidence type="ECO:0000256" key="6">
    <source>
        <dbReference type="SAM" id="MobiDB-lite"/>
    </source>
</evidence>
<dbReference type="SUPFAM" id="SSF46689">
    <property type="entry name" value="Homeodomain-like"/>
    <property type="match status" value="1"/>
</dbReference>
<keyword evidence="4" id="KW-0804">Transcription</keyword>
<evidence type="ECO:0000256" key="2">
    <source>
        <dbReference type="ARBA" id="ARBA00023015"/>
    </source>
</evidence>
<reference evidence="8" key="1">
    <citation type="submission" date="2022-05" db="EMBL/GenBank/DDBJ databases">
        <title>The Musa troglodytarum L. genome provides insights into the mechanism of non-climacteric behaviour and enrichment of carotenoids.</title>
        <authorList>
            <person name="Wang J."/>
        </authorList>
    </citation>
    <scope>NUCLEOTIDE SEQUENCE</scope>
    <source>
        <tissue evidence="8">Leaf</tissue>
    </source>
</reference>
<dbReference type="InterPro" id="IPR044810">
    <property type="entry name" value="WRKY_plant"/>
</dbReference>
<evidence type="ECO:0000256" key="4">
    <source>
        <dbReference type="ARBA" id="ARBA00023163"/>
    </source>
</evidence>
<dbReference type="AlphaFoldDB" id="A0A9E7EY75"/>
<dbReference type="Gene3D" id="1.10.10.60">
    <property type="entry name" value="Homeodomain-like"/>
    <property type="match status" value="1"/>
</dbReference>
<name>A0A9E7EY75_9LILI</name>
<dbReference type="PANTHER" id="PTHR31221">
    <property type="entry name" value="WRKY TRANSCRIPTION FACTOR PROTEIN 1-RELATED"/>
    <property type="match status" value="1"/>
</dbReference>
<dbReference type="SMART" id="SM00774">
    <property type="entry name" value="WRKY"/>
    <property type="match status" value="1"/>
</dbReference>
<evidence type="ECO:0000259" key="7">
    <source>
        <dbReference type="PROSITE" id="PS50811"/>
    </source>
</evidence>
<comment type="subcellular location">
    <subcellularLocation>
        <location evidence="1">Nucleus</location>
    </subcellularLocation>
</comment>
<dbReference type="InterPro" id="IPR009057">
    <property type="entry name" value="Homeodomain-like_sf"/>
</dbReference>
<dbReference type="Gene3D" id="2.20.25.80">
    <property type="entry name" value="WRKY domain"/>
    <property type="match status" value="1"/>
</dbReference>
<dbReference type="InterPro" id="IPR036576">
    <property type="entry name" value="WRKY_dom_sf"/>
</dbReference>
<organism evidence="8 9">
    <name type="scientific">Musa troglodytarum</name>
    <name type="common">fe'i banana</name>
    <dbReference type="NCBI Taxonomy" id="320322"/>
    <lineage>
        <taxon>Eukaryota</taxon>
        <taxon>Viridiplantae</taxon>
        <taxon>Streptophyta</taxon>
        <taxon>Embryophyta</taxon>
        <taxon>Tracheophyta</taxon>
        <taxon>Spermatophyta</taxon>
        <taxon>Magnoliopsida</taxon>
        <taxon>Liliopsida</taxon>
        <taxon>Zingiberales</taxon>
        <taxon>Musaceae</taxon>
        <taxon>Musa</taxon>
    </lineage>
</organism>
<keyword evidence="3" id="KW-0238">DNA-binding</keyword>
<dbReference type="EMBL" id="CP097504">
    <property type="protein sequence ID" value="URD84935.1"/>
    <property type="molecule type" value="Genomic_DNA"/>
</dbReference>
<feature type="compositionally biased region" description="Low complexity" evidence="6">
    <location>
        <begin position="88"/>
        <end position="100"/>
    </location>
</feature>
<evidence type="ECO:0000256" key="1">
    <source>
        <dbReference type="ARBA" id="ARBA00004123"/>
    </source>
</evidence>
<dbReference type="Pfam" id="PF03106">
    <property type="entry name" value="WRKY"/>
    <property type="match status" value="1"/>
</dbReference>
<protein>
    <recommendedName>
        <fullName evidence="7">WRKY domain-containing protein</fullName>
    </recommendedName>
</protein>